<dbReference type="Pfam" id="PF03611">
    <property type="entry name" value="EIIC-GAT"/>
    <property type="match status" value="1"/>
</dbReference>
<evidence type="ECO:0000256" key="11">
    <source>
        <dbReference type="ARBA" id="ARBA00038218"/>
    </source>
</evidence>
<feature type="transmembrane region" description="Helical" evidence="14">
    <location>
        <begin position="277"/>
        <end position="301"/>
    </location>
</feature>
<dbReference type="RefSeq" id="WP_055162402.1">
    <property type="nucleotide sequence ID" value="NZ_CZAU01000051.1"/>
</dbReference>
<dbReference type="GO" id="GO:0009401">
    <property type="term" value="P:phosphoenolpyruvate-dependent sugar phosphotransferase system"/>
    <property type="evidence" value="ECO:0007669"/>
    <property type="project" value="UniProtKB-KW"/>
</dbReference>
<evidence type="ECO:0000256" key="9">
    <source>
        <dbReference type="ARBA" id="ARBA00023136"/>
    </source>
</evidence>
<dbReference type="GO" id="GO:0005886">
    <property type="term" value="C:plasma membrane"/>
    <property type="evidence" value="ECO:0007669"/>
    <property type="project" value="UniProtKB-SubCell"/>
</dbReference>
<evidence type="ECO:0000313" key="15">
    <source>
        <dbReference type="EMBL" id="CUQ19415.1"/>
    </source>
</evidence>
<protein>
    <recommendedName>
        <fullName evidence="12">Ascorbate-specific PTS system EIIC component</fullName>
    </recommendedName>
    <alternativeName>
        <fullName evidence="13">Ascorbate-specific permease IIC component UlaA</fullName>
    </alternativeName>
</protein>
<evidence type="ECO:0000256" key="5">
    <source>
        <dbReference type="ARBA" id="ARBA00022597"/>
    </source>
</evidence>
<evidence type="ECO:0000256" key="2">
    <source>
        <dbReference type="ARBA" id="ARBA00011738"/>
    </source>
</evidence>
<keyword evidence="6" id="KW-0598">Phosphotransferase system</keyword>
<dbReference type="PANTHER" id="PTHR33843:SF4">
    <property type="entry name" value="ASCORBATE-SPECIFIC PTS SYSTEM EIIC COMPONENT"/>
    <property type="match status" value="1"/>
</dbReference>
<feature type="transmembrane region" description="Helical" evidence="14">
    <location>
        <begin position="103"/>
        <end position="124"/>
    </location>
</feature>
<reference evidence="15 16" key="1">
    <citation type="submission" date="2015-09" db="EMBL/GenBank/DDBJ databases">
        <authorList>
            <consortium name="Pathogen Informatics"/>
        </authorList>
    </citation>
    <scope>NUCLEOTIDE SEQUENCE [LARGE SCALE GENOMIC DNA]</scope>
    <source>
        <strain evidence="15 16">2789STDY5834908</strain>
    </source>
</reference>
<feature type="transmembrane region" description="Helical" evidence="14">
    <location>
        <begin position="161"/>
        <end position="178"/>
    </location>
</feature>
<keyword evidence="4" id="KW-1003">Cell membrane</keyword>
<evidence type="ECO:0000256" key="6">
    <source>
        <dbReference type="ARBA" id="ARBA00022683"/>
    </source>
</evidence>
<dbReference type="AlphaFoldDB" id="A0A174UI48"/>
<dbReference type="OrthoDB" id="9796178at2"/>
<dbReference type="InterPro" id="IPR051562">
    <property type="entry name" value="Ascorbate-PTS_EIIC"/>
</dbReference>
<dbReference type="InterPro" id="IPR004703">
    <property type="entry name" value="PTS_sugar-sp_permease"/>
</dbReference>
<accession>A0A174UI48</accession>
<gene>
    <name evidence="15" type="primary">ulaA_3</name>
    <name evidence="15" type="ORF">ERS852520_03342</name>
</gene>
<feature type="transmembrane region" description="Helical" evidence="14">
    <location>
        <begin position="133"/>
        <end position="155"/>
    </location>
</feature>
<sequence>MEILNTVFTFVSNNILTKAEFFVGLIVLVGYILLGRKWYETLAGFLKAVVGYMILNVGSAGLINTFRPILAGLNQKFHLNAVVIDPYFGLNAVNAALENIGLSAAWTMTSLLLAFIWNIILLIFRKFTKLRTLLLTGHIMVQQATTVTWIVFLFIPGLRNIWGAVAVGILVGTYQAVFSNLTVEPTDRLTDGEGGFAIGHQQMFAIWLADKIAPKIGKKEDSIENIKLPGFLQMFSDNVVSTSVLMFIFFGIIMLVLGEDFMRSLDDTFSQTTAFGFYIFSKALSFTVYLNVLQAGVRMFVAELTESFKGISDKLLPGAIPAVDCAVAYGFAPANAVTVGFFCGALGQFLAIAGLLIFHSPVMIIAGFVPLFFDNASIAVYANHRGGVKAAMILPFISGIIQVLGGAVCAYVLQLVAFGGWHGNFDFSTIFLAVSYIVKYLKVPGVILCVIAMLVIPQIQYAKSDKEKYFTVGQKDDEY</sequence>
<evidence type="ECO:0000313" key="16">
    <source>
        <dbReference type="Proteomes" id="UP000095564"/>
    </source>
</evidence>
<keyword evidence="5" id="KW-0762">Sugar transport</keyword>
<keyword evidence="8 14" id="KW-1133">Transmembrane helix</keyword>
<keyword evidence="9 14" id="KW-0472">Membrane</keyword>
<keyword evidence="3" id="KW-0813">Transport</keyword>
<keyword evidence="7 14" id="KW-0812">Transmembrane</keyword>
<evidence type="ECO:0000256" key="10">
    <source>
        <dbReference type="ARBA" id="ARBA00037387"/>
    </source>
</evidence>
<name>A0A174UI48_ANAHA</name>
<feature type="transmembrane region" description="Helical" evidence="14">
    <location>
        <begin position="239"/>
        <end position="257"/>
    </location>
</feature>
<dbReference type="Proteomes" id="UP000095564">
    <property type="component" value="Unassembled WGS sequence"/>
</dbReference>
<evidence type="ECO:0000256" key="4">
    <source>
        <dbReference type="ARBA" id="ARBA00022475"/>
    </source>
</evidence>
<evidence type="ECO:0000256" key="1">
    <source>
        <dbReference type="ARBA" id="ARBA00004651"/>
    </source>
</evidence>
<evidence type="ECO:0000256" key="14">
    <source>
        <dbReference type="SAM" id="Phobius"/>
    </source>
</evidence>
<evidence type="ECO:0000256" key="7">
    <source>
        <dbReference type="ARBA" id="ARBA00022692"/>
    </source>
</evidence>
<dbReference type="NCBIfam" id="NF006923">
    <property type="entry name" value="PRK09410.2-1"/>
    <property type="match status" value="1"/>
</dbReference>
<comment type="function">
    <text evidence="10">The phosphoenolpyruvate-dependent sugar phosphotransferase system (sugar PTS), a major carbohydrate active transport system, catalyzes the phosphorylation of incoming sugar substrates concomitantly with their translocation across the cell membrane. The enzyme II UlaABC PTS system is involved in ascorbate transport.</text>
</comment>
<feature type="transmembrane region" description="Helical" evidence="14">
    <location>
        <begin position="393"/>
        <end position="418"/>
    </location>
</feature>
<comment type="similarity">
    <text evidence="11">Belongs to the UlaA family.</text>
</comment>
<comment type="subunit">
    <text evidence="2">Homodimer.</text>
</comment>
<feature type="transmembrane region" description="Helical" evidence="14">
    <location>
        <begin position="21"/>
        <end position="39"/>
    </location>
</feature>
<evidence type="ECO:0000256" key="3">
    <source>
        <dbReference type="ARBA" id="ARBA00022448"/>
    </source>
</evidence>
<dbReference type="EMBL" id="CZAU01000051">
    <property type="protein sequence ID" value="CUQ19415.1"/>
    <property type="molecule type" value="Genomic_DNA"/>
</dbReference>
<feature type="transmembrane region" description="Helical" evidence="14">
    <location>
        <begin position="45"/>
        <end position="65"/>
    </location>
</feature>
<evidence type="ECO:0000256" key="12">
    <source>
        <dbReference type="ARBA" id="ARBA00039702"/>
    </source>
</evidence>
<feature type="transmembrane region" description="Helical" evidence="14">
    <location>
        <begin position="430"/>
        <end position="456"/>
    </location>
</feature>
<proteinExistence type="inferred from homology"/>
<evidence type="ECO:0000256" key="13">
    <source>
        <dbReference type="ARBA" id="ARBA00042859"/>
    </source>
</evidence>
<organism evidence="15 16">
    <name type="scientific">Anaerostipes hadrus</name>
    <dbReference type="NCBI Taxonomy" id="649756"/>
    <lineage>
        <taxon>Bacteria</taxon>
        <taxon>Bacillati</taxon>
        <taxon>Bacillota</taxon>
        <taxon>Clostridia</taxon>
        <taxon>Lachnospirales</taxon>
        <taxon>Lachnospiraceae</taxon>
        <taxon>Anaerostipes</taxon>
    </lineage>
</organism>
<dbReference type="PANTHER" id="PTHR33843">
    <property type="entry name" value="ASCORBATE-SPECIFIC PTS SYSTEM EIIC COMPONENT"/>
    <property type="match status" value="1"/>
</dbReference>
<comment type="subcellular location">
    <subcellularLocation>
        <location evidence="1">Cell membrane</location>
        <topology evidence="1">Multi-pass membrane protein</topology>
    </subcellularLocation>
</comment>
<evidence type="ECO:0000256" key="8">
    <source>
        <dbReference type="ARBA" id="ARBA00022989"/>
    </source>
</evidence>
<feature type="transmembrane region" description="Helical" evidence="14">
    <location>
        <begin position="348"/>
        <end position="373"/>
    </location>
</feature>